<keyword evidence="4 5" id="KW-0472">Membrane</keyword>
<dbReference type="AlphaFoldDB" id="A0A7H9HZ79"/>
<accession>A0A7H9HZ79</accession>
<evidence type="ECO:0000256" key="1">
    <source>
        <dbReference type="ARBA" id="ARBA00004167"/>
    </source>
</evidence>
<proteinExistence type="predicted"/>
<evidence type="ECO:0000256" key="2">
    <source>
        <dbReference type="ARBA" id="ARBA00022692"/>
    </source>
</evidence>
<keyword evidence="3 5" id="KW-1133">Transmembrane helix</keyword>
<evidence type="ECO:0000313" key="6">
    <source>
        <dbReference type="EMBL" id="QLQ81782.1"/>
    </source>
</evidence>
<dbReference type="Pfam" id="PF14880">
    <property type="entry name" value="COX14"/>
    <property type="match status" value="1"/>
</dbReference>
<comment type="subcellular location">
    <subcellularLocation>
        <location evidence="1">Membrane</location>
        <topology evidence="1">Single-pass membrane protein</topology>
    </subcellularLocation>
</comment>
<dbReference type="Proteomes" id="UP000510647">
    <property type="component" value="Chromosome 7"/>
</dbReference>
<feature type="transmembrane region" description="Helical" evidence="5">
    <location>
        <begin position="17"/>
        <end position="38"/>
    </location>
</feature>
<dbReference type="GO" id="GO:0016020">
    <property type="term" value="C:membrane"/>
    <property type="evidence" value="ECO:0007669"/>
    <property type="project" value="UniProtKB-SubCell"/>
</dbReference>
<dbReference type="InterPro" id="IPR029208">
    <property type="entry name" value="COX14"/>
</dbReference>
<reference evidence="6 7" key="1">
    <citation type="submission" date="2020-06" db="EMBL/GenBank/DDBJ databases">
        <title>The yeast mating-type switching endonuclease HO is a domesticated member of an unorthodox homing genetic element family.</title>
        <authorList>
            <person name="Coughlan A.Y."/>
            <person name="Lombardi L."/>
            <person name="Braun-Galleani S."/>
            <person name="Martos A.R."/>
            <person name="Galeote V."/>
            <person name="Bigey F."/>
            <person name="Dequin S."/>
            <person name="Byrne K.P."/>
            <person name="Wolfe K.H."/>
        </authorList>
    </citation>
    <scope>NUCLEOTIDE SEQUENCE [LARGE SCALE GENOMIC DNA]</scope>
    <source>
        <strain evidence="6 7">CBS2947</strain>
    </source>
</reference>
<organism evidence="6 7">
    <name type="scientific">Torulaspora globosa</name>
    <dbReference type="NCBI Taxonomy" id="48254"/>
    <lineage>
        <taxon>Eukaryota</taxon>
        <taxon>Fungi</taxon>
        <taxon>Dikarya</taxon>
        <taxon>Ascomycota</taxon>
        <taxon>Saccharomycotina</taxon>
        <taxon>Saccharomycetes</taxon>
        <taxon>Saccharomycetales</taxon>
        <taxon>Saccharomycetaceae</taxon>
        <taxon>Torulaspora</taxon>
    </lineage>
</organism>
<dbReference type="OrthoDB" id="4083952at2759"/>
<evidence type="ECO:0000256" key="4">
    <source>
        <dbReference type="ARBA" id="ARBA00023136"/>
    </source>
</evidence>
<evidence type="ECO:0000313" key="7">
    <source>
        <dbReference type="Proteomes" id="UP000510647"/>
    </source>
</evidence>
<protein>
    <recommendedName>
        <fullName evidence="8">Cytochrome c oxidase assembly protein COX14</fullName>
    </recommendedName>
</protein>
<name>A0A7H9HZ79_9SACH</name>
<evidence type="ECO:0008006" key="8">
    <source>
        <dbReference type="Google" id="ProtNLM"/>
    </source>
</evidence>
<evidence type="ECO:0000256" key="5">
    <source>
        <dbReference type="SAM" id="Phobius"/>
    </source>
</evidence>
<dbReference type="EMBL" id="CP059273">
    <property type="protein sequence ID" value="QLQ81782.1"/>
    <property type="molecule type" value="Genomic_DNA"/>
</dbReference>
<evidence type="ECO:0000256" key="3">
    <source>
        <dbReference type="ARBA" id="ARBA00022989"/>
    </source>
</evidence>
<sequence>MSKYAWYTRVTDAVHRLTVLTIVGGSMYMAGGLVYTLYKNGSKYEKQVTQQKDELSQLEGAASSAE</sequence>
<keyword evidence="7" id="KW-1185">Reference proteome</keyword>
<gene>
    <name evidence="6" type="ORF">HG537_0G00360</name>
</gene>
<keyword evidence="2 5" id="KW-0812">Transmembrane</keyword>